<feature type="region of interest" description="Disordered" evidence="9">
    <location>
        <begin position="79"/>
        <end position="109"/>
    </location>
</feature>
<dbReference type="GO" id="GO:0005634">
    <property type="term" value="C:nucleus"/>
    <property type="evidence" value="ECO:0007669"/>
    <property type="project" value="TreeGrafter"/>
</dbReference>
<name>A0A0K0EBQ0_STRER</name>
<dbReference type="Gene3D" id="3.30.40.10">
    <property type="entry name" value="Zinc/RING finger domain, C3HC4 (zinc finger)"/>
    <property type="match status" value="1"/>
</dbReference>
<evidence type="ECO:0000256" key="3">
    <source>
        <dbReference type="ARBA" id="ARBA00022679"/>
    </source>
</evidence>
<reference evidence="12" key="1">
    <citation type="submission" date="2015-08" db="UniProtKB">
        <authorList>
            <consortium name="WormBaseParasite"/>
        </authorList>
    </citation>
    <scope>IDENTIFICATION</scope>
</reference>
<keyword evidence="6" id="KW-0833">Ubl conjugation pathway</keyword>
<dbReference type="WBParaSite" id="SSTP_0000692100.1">
    <property type="protein sequence ID" value="SSTP_0000692100.1"/>
    <property type="gene ID" value="SSTP_0000692100"/>
</dbReference>
<feature type="region of interest" description="Disordered" evidence="9">
    <location>
        <begin position="301"/>
        <end position="364"/>
    </location>
</feature>
<evidence type="ECO:0000256" key="8">
    <source>
        <dbReference type="PROSITE-ProRule" id="PRU00175"/>
    </source>
</evidence>
<evidence type="ECO:0000313" key="11">
    <source>
        <dbReference type="Proteomes" id="UP000035681"/>
    </source>
</evidence>
<feature type="compositionally biased region" description="Low complexity" evidence="9">
    <location>
        <begin position="94"/>
        <end position="105"/>
    </location>
</feature>
<feature type="compositionally biased region" description="Polar residues" evidence="9">
    <location>
        <begin position="166"/>
        <end position="189"/>
    </location>
</feature>
<dbReference type="GO" id="GO:0008270">
    <property type="term" value="F:zinc ion binding"/>
    <property type="evidence" value="ECO:0007669"/>
    <property type="project" value="UniProtKB-KW"/>
</dbReference>
<dbReference type="AlphaFoldDB" id="A0A0K0EBQ0"/>
<evidence type="ECO:0000256" key="9">
    <source>
        <dbReference type="SAM" id="MobiDB-lite"/>
    </source>
</evidence>
<proteinExistence type="predicted"/>
<dbReference type="SMART" id="SM00184">
    <property type="entry name" value="RING"/>
    <property type="match status" value="1"/>
</dbReference>
<organism evidence="12">
    <name type="scientific">Strongyloides stercoralis</name>
    <name type="common">Threadworm</name>
    <dbReference type="NCBI Taxonomy" id="6248"/>
    <lineage>
        <taxon>Eukaryota</taxon>
        <taxon>Metazoa</taxon>
        <taxon>Ecdysozoa</taxon>
        <taxon>Nematoda</taxon>
        <taxon>Chromadorea</taxon>
        <taxon>Rhabditida</taxon>
        <taxon>Tylenchina</taxon>
        <taxon>Panagrolaimomorpha</taxon>
        <taxon>Strongyloidoidea</taxon>
        <taxon>Strongyloididae</taxon>
        <taxon>Strongyloides</taxon>
    </lineage>
</organism>
<keyword evidence="11" id="KW-1185">Reference proteome</keyword>
<feature type="compositionally biased region" description="Low complexity" evidence="9">
    <location>
        <begin position="140"/>
        <end position="154"/>
    </location>
</feature>
<evidence type="ECO:0000259" key="10">
    <source>
        <dbReference type="PROSITE" id="PS50089"/>
    </source>
</evidence>
<evidence type="ECO:0000256" key="5">
    <source>
        <dbReference type="ARBA" id="ARBA00022771"/>
    </source>
</evidence>
<dbReference type="Pfam" id="PF14369">
    <property type="entry name" value="Zn_ribbon_19"/>
    <property type="match status" value="1"/>
</dbReference>
<sequence length="571" mass="62756">MDNIYYCHHCRESVRLSATDIVCSKCNNGFVEPLQDYYANNPDVPRTVPLFGRDLPGRISVRNATAIFGTPGGGSPIVLSTGNLSTPIVDGEPSGSTNSGSTSTTRNDNISFTDIINALQRNYGRNLARNTREPANSTPSEGGDNTTTNTTSTTTEDRGGSSETSNINEATPTPNTNQQEGTPEQNTDGASPRPTNNTSSQTNNDQMNSNVFANFIGSIFHRIIPSQGFHINVNNTDIPTPPNTANNSEASTTNVTNANNSPNYQERNDGGQNQNQQQQQQQQQQRTRLVDLLGQLNNIFNRRNQQNPSDIDGTANVSVSQSNNNQENNDNPSSGTTSEGGGTTEGDNTRREEQEGTGRRPEIGRLVISLQGTNDGIVLNVAPDDVNVPLSTEDLINDITEVLRNAMSTGSENLSTELNTTTFQNIVRDITRLIADPQRGNILDVSRNGITLGIGPNENVFEGILRMVENIDEVAFARRNRLSETEIARIPVVEITEEQEKNESQCTVCMDIFVKNELVYKLACKHIFHKQCLNPWVQTHRSCPVCRQEIKPYDFPDAEPEDNYTDDMELD</sequence>
<keyword evidence="3" id="KW-0808">Transferase</keyword>
<dbReference type="InterPro" id="IPR013083">
    <property type="entry name" value="Znf_RING/FYVE/PHD"/>
</dbReference>
<evidence type="ECO:0000256" key="2">
    <source>
        <dbReference type="ARBA" id="ARBA00012483"/>
    </source>
</evidence>
<evidence type="ECO:0000256" key="6">
    <source>
        <dbReference type="ARBA" id="ARBA00022786"/>
    </source>
</evidence>
<feature type="region of interest" description="Disordered" evidence="9">
    <location>
        <begin position="126"/>
        <end position="206"/>
    </location>
</feature>
<keyword evidence="7" id="KW-0862">Zinc</keyword>
<feature type="compositionally biased region" description="Low complexity" evidence="9">
    <location>
        <begin position="272"/>
        <end position="285"/>
    </location>
</feature>
<dbReference type="STRING" id="6248.A0A0K0EBQ0"/>
<keyword evidence="4" id="KW-0479">Metal-binding</keyword>
<feature type="domain" description="RING-type" evidence="10">
    <location>
        <begin position="506"/>
        <end position="547"/>
    </location>
</feature>
<dbReference type="PANTHER" id="PTHR45931">
    <property type="entry name" value="SI:CH211-59O9.10"/>
    <property type="match status" value="1"/>
</dbReference>
<comment type="catalytic activity">
    <reaction evidence="1">
        <text>S-ubiquitinyl-[E2 ubiquitin-conjugating enzyme]-L-cysteine + [acceptor protein]-L-lysine = [E2 ubiquitin-conjugating enzyme]-L-cysteine + N(6)-ubiquitinyl-[acceptor protein]-L-lysine.</text>
        <dbReference type="EC" id="2.3.2.27"/>
    </reaction>
</comment>
<accession>A0A0K0EBQ0</accession>
<evidence type="ECO:0000256" key="4">
    <source>
        <dbReference type="ARBA" id="ARBA00022723"/>
    </source>
</evidence>
<feature type="compositionally biased region" description="Low complexity" evidence="9">
    <location>
        <begin position="316"/>
        <end position="337"/>
    </location>
</feature>
<evidence type="ECO:0000256" key="7">
    <source>
        <dbReference type="ARBA" id="ARBA00022833"/>
    </source>
</evidence>
<dbReference type="InterPro" id="IPR001841">
    <property type="entry name" value="Znf_RING"/>
</dbReference>
<feature type="region of interest" description="Disordered" evidence="9">
    <location>
        <begin position="234"/>
        <end position="286"/>
    </location>
</feature>
<feature type="compositionally biased region" description="Low complexity" evidence="9">
    <location>
        <begin position="195"/>
        <end position="206"/>
    </location>
</feature>
<dbReference type="CDD" id="cd16454">
    <property type="entry name" value="RING-H2_PA-TM-RING"/>
    <property type="match status" value="1"/>
</dbReference>
<dbReference type="SUPFAM" id="SSF57850">
    <property type="entry name" value="RING/U-box"/>
    <property type="match status" value="1"/>
</dbReference>
<dbReference type="EC" id="2.3.2.27" evidence="2"/>
<dbReference type="InterPro" id="IPR039525">
    <property type="entry name" value="RNF126-like_zinc-ribbon"/>
</dbReference>
<keyword evidence="5 8" id="KW-0863">Zinc-finger</keyword>
<feature type="compositionally biased region" description="Low complexity" evidence="9">
    <location>
        <begin position="243"/>
        <end position="263"/>
    </location>
</feature>
<dbReference type="WBParaSite" id="TCONS_00007391.p1">
    <property type="protein sequence ID" value="TCONS_00007391.p1"/>
    <property type="gene ID" value="XLOC_005421"/>
</dbReference>
<dbReference type="Proteomes" id="UP000035681">
    <property type="component" value="Unplaced"/>
</dbReference>
<dbReference type="GO" id="GO:0061630">
    <property type="term" value="F:ubiquitin protein ligase activity"/>
    <property type="evidence" value="ECO:0007669"/>
    <property type="project" value="UniProtKB-EC"/>
</dbReference>
<feature type="compositionally biased region" description="Basic and acidic residues" evidence="9">
    <location>
        <begin position="347"/>
        <end position="363"/>
    </location>
</feature>
<evidence type="ECO:0000256" key="1">
    <source>
        <dbReference type="ARBA" id="ARBA00000900"/>
    </source>
</evidence>
<evidence type="ECO:0000313" key="12">
    <source>
        <dbReference type="WBParaSite" id="SSTP_0000692100.1"/>
    </source>
</evidence>
<dbReference type="PROSITE" id="PS50089">
    <property type="entry name" value="ZF_RING_2"/>
    <property type="match status" value="1"/>
</dbReference>
<dbReference type="InterPro" id="IPR051834">
    <property type="entry name" value="RING_finger_E3_ligase"/>
</dbReference>
<dbReference type="PANTHER" id="PTHR45931:SF3">
    <property type="entry name" value="RING ZINC FINGER-CONTAINING PROTEIN"/>
    <property type="match status" value="1"/>
</dbReference>
<dbReference type="Pfam" id="PF13639">
    <property type="entry name" value="zf-RING_2"/>
    <property type="match status" value="1"/>
</dbReference>
<protein>
    <recommendedName>
        <fullName evidence="2">RING-type E3 ubiquitin transferase</fullName>
        <ecNumber evidence="2">2.3.2.27</ecNumber>
    </recommendedName>
</protein>
<dbReference type="GO" id="GO:0006511">
    <property type="term" value="P:ubiquitin-dependent protein catabolic process"/>
    <property type="evidence" value="ECO:0007669"/>
    <property type="project" value="TreeGrafter"/>
</dbReference>